<dbReference type="AlphaFoldDB" id="A0A8B2NX94"/>
<keyword evidence="6" id="KW-1185">Reference proteome</keyword>
<dbReference type="EMBL" id="QHHQ01000001">
    <property type="protein sequence ID" value="RAI03461.1"/>
    <property type="molecule type" value="Genomic_DNA"/>
</dbReference>
<organism evidence="5 6">
    <name type="scientific">Acuticoccus sediminis</name>
    <dbReference type="NCBI Taxonomy" id="2184697"/>
    <lineage>
        <taxon>Bacteria</taxon>
        <taxon>Pseudomonadati</taxon>
        <taxon>Pseudomonadota</taxon>
        <taxon>Alphaproteobacteria</taxon>
        <taxon>Hyphomicrobiales</taxon>
        <taxon>Amorphaceae</taxon>
        <taxon>Acuticoccus</taxon>
    </lineage>
</organism>
<keyword evidence="2" id="KW-0378">Hydrolase</keyword>
<evidence type="ECO:0000259" key="4">
    <source>
        <dbReference type="Pfam" id="PF02230"/>
    </source>
</evidence>
<dbReference type="OrthoDB" id="9805640at2"/>
<evidence type="ECO:0000256" key="2">
    <source>
        <dbReference type="ARBA" id="ARBA00022801"/>
    </source>
</evidence>
<evidence type="ECO:0000313" key="6">
    <source>
        <dbReference type="Proteomes" id="UP000249590"/>
    </source>
</evidence>
<dbReference type="SUPFAM" id="SSF53474">
    <property type="entry name" value="alpha/beta-Hydrolases"/>
    <property type="match status" value="1"/>
</dbReference>
<keyword evidence="1 3" id="KW-0732">Signal</keyword>
<dbReference type="InterPro" id="IPR003140">
    <property type="entry name" value="PLipase/COase/thioEstase"/>
</dbReference>
<evidence type="ECO:0000313" key="5">
    <source>
        <dbReference type="EMBL" id="RAI03461.1"/>
    </source>
</evidence>
<dbReference type="RefSeq" id="WP_111342170.1">
    <property type="nucleotide sequence ID" value="NZ_JAIWKD010000001.1"/>
</dbReference>
<proteinExistence type="predicted"/>
<evidence type="ECO:0000256" key="3">
    <source>
        <dbReference type="SAM" id="SignalP"/>
    </source>
</evidence>
<dbReference type="InterPro" id="IPR029058">
    <property type="entry name" value="AB_hydrolase_fold"/>
</dbReference>
<dbReference type="PANTHER" id="PTHR43037:SF5">
    <property type="entry name" value="FERULOYL ESTERASE"/>
    <property type="match status" value="1"/>
</dbReference>
<dbReference type="Gene3D" id="3.40.50.1820">
    <property type="entry name" value="alpha/beta hydrolase"/>
    <property type="match status" value="1"/>
</dbReference>
<dbReference type="Pfam" id="PF02230">
    <property type="entry name" value="Abhydrolase_2"/>
    <property type="match status" value="1"/>
</dbReference>
<dbReference type="InterPro" id="IPR050955">
    <property type="entry name" value="Plant_Biomass_Hydrol_Est"/>
</dbReference>
<protein>
    <submittedName>
        <fullName evidence="5">Polyhydroxybutyrate depolymerase</fullName>
    </submittedName>
</protein>
<reference evidence="5 6" key="1">
    <citation type="submission" date="2018-05" db="EMBL/GenBank/DDBJ databases">
        <title>Acuticoccus sediminis sp. nov., isolated from deep-sea sediment of Indian Ocean.</title>
        <authorList>
            <person name="Liu X."/>
            <person name="Lai Q."/>
            <person name="Du Y."/>
            <person name="Sun F."/>
            <person name="Zhang X."/>
            <person name="Wang S."/>
            <person name="Shao Z."/>
        </authorList>
    </citation>
    <scope>NUCLEOTIDE SEQUENCE [LARGE SCALE GENOMIC DNA]</scope>
    <source>
        <strain evidence="5 6">PTG4-2</strain>
    </source>
</reference>
<sequence>MFNRLFAPLVLTMLLSVFADAGPALACGADSDCTVSGRTYRIALPKGEGPFPAILYFHGYGGSAEGVMDFTALRETADRLGAALIAMDSAGKGWLIRNAPRRGLEDSDIELDAVDAVLADVTKRFEIDPKRIMAAGFSGGAMMTWTLACRRGADFVGFVPIAGTFWAPIPTDCDNPPVDILHFHGTSDTVVPLAGRAIGDTRQGNVEEAVAAFRKAAHHGAPETVDAPEGLALTCDGSSGDDGTRIIVCLHDGGHEVRPGWIAWGWHLFMDD</sequence>
<feature type="domain" description="Phospholipase/carboxylesterase/thioesterase" evidence="4">
    <location>
        <begin position="121"/>
        <end position="195"/>
    </location>
</feature>
<dbReference type="PANTHER" id="PTHR43037">
    <property type="entry name" value="UNNAMED PRODUCT-RELATED"/>
    <property type="match status" value="1"/>
</dbReference>
<name>A0A8B2NX94_9HYPH</name>
<dbReference type="Proteomes" id="UP000249590">
    <property type="component" value="Unassembled WGS sequence"/>
</dbReference>
<feature type="chain" id="PRO_5032367077" evidence="3">
    <location>
        <begin position="27"/>
        <end position="272"/>
    </location>
</feature>
<comment type="caution">
    <text evidence="5">The sequence shown here is derived from an EMBL/GenBank/DDBJ whole genome shotgun (WGS) entry which is preliminary data.</text>
</comment>
<dbReference type="GO" id="GO:0016787">
    <property type="term" value="F:hydrolase activity"/>
    <property type="evidence" value="ECO:0007669"/>
    <property type="project" value="UniProtKB-KW"/>
</dbReference>
<feature type="signal peptide" evidence="3">
    <location>
        <begin position="1"/>
        <end position="26"/>
    </location>
</feature>
<gene>
    <name evidence="5" type="ORF">DLJ53_02840</name>
</gene>
<accession>A0A8B2NX94</accession>
<evidence type="ECO:0000256" key="1">
    <source>
        <dbReference type="ARBA" id="ARBA00022729"/>
    </source>
</evidence>